<dbReference type="AlphaFoldDB" id="A0A6J7UML6"/>
<name>A0A6J7UML6_9ZZZZ</name>
<accession>A0A6J7UML6</accession>
<protein>
    <submittedName>
        <fullName evidence="1">Unannotated protein</fullName>
    </submittedName>
</protein>
<sequence length="164" mass="18901">MQALKICHLWCVASFNKSFKTCHDERSYAATQHNLLTEQISFGLFRKSGFNNSCTCAPDCFCIRKCERFRPTRCVLVHSNKCRHSAAFGESTSHQVARTFWCNHDHVDTFWWSDSLKANIETVCKRNRLAVCKIGFDVLVINLFLLRVWCKNHDHISPLCGIGN</sequence>
<dbReference type="EMBL" id="CAFBQV010000209">
    <property type="protein sequence ID" value="CAB5067181.1"/>
    <property type="molecule type" value="Genomic_DNA"/>
</dbReference>
<gene>
    <name evidence="1" type="ORF">UFOPK4345_01162</name>
</gene>
<proteinExistence type="predicted"/>
<reference evidence="1" key="1">
    <citation type="submission" date="2020-05" db="EMBL/GenBank/DDBJ databases">
        <authorList>
            <person name="Chiriac C."/>
            <person name="Salcher M."/>
            <person name="Ghai R."/>
            <person name="Kavagutti S V."/>
        </authorList>
    </citation>
    <scope>NUCLEOTIDE SEQUENCE</scope>
</reference>
<organism evidence="1">
    <name type="scientific">freshwater metagenome</name>
    <dbReference type="NCBI Taxonomy" id="449393"/>
    <lineage>
        <taxon>unclassified sequences</taxon>
        <taxon>metagenomes</taxon>
        <taxon>ecological metagenomes</taxon>
    </lineage>
</organism>
<evidence type="ECO:0000313" key="1">
    <source>
        <dbReference type="EMBL" id="CAB5067181.1"/>
    </source>
</evidence>